<sequence>MKKVDASRPGLGLPARLGILTMVLTGGVFVTLNVMAKQNGADMSAYLTTLDFGKAYSKENLNYLAAEAKLKLGDRKGCAALVKTLSFRKEDDNVSHQELRAALVKAQLAAGEFSDARASAQDDRSLLVDVFRTQTEKEGLDATLANAASVPEPDRSAVFGSLITNLLGYGSMTTVSGKTELERLALSERLIAQMTPEACQAVYQTLMSAYYKAGNLPAALATAERIQPSEQQAQALNSLGSSCLQANDTPGLKAVLQRLPNAPSQRKEQVLGTNQRITSITPSMRYQLLQTVGFRLPPASALELVRTYAHPQDRPELLRSVCSQARSKKDLPTLKAALAVLRPDTSEAGKRVYDQEVEQFFYSSALSQLSEDPLALAQTIHSDAQRGQALLSVGRHYVEQKNWEGVDKVLALLRGLSSNEARLQYDSLVSAALFPLRQSDPERAKRLEKQAMTPEMRRQYQLLLSPPRVSGSTSYFGMGRVMIPPPTVIRR</sequence>
<evidence type="ECO:0008006" key="4">
    <source>
        <dbReference type="Google" id="ProtNLM"/>
    </source>
</evidence>
<evidence type="ECO:0000313" key="3">
    <source>
        <dbReference type="Proteomes" id="UP000520814"/>
    </source>
</evidence>
<protein>
    <recommendedName>
        <fullName evidence="4">Tetratricopeptide repeat protein</fullName>
    </recommendedName>
</protein>
<gene>
    <name evidence="2" type="ORF">HNQ39_005650</name>
</gene>
<organism evidence="2 3">
    <name type="scientific">Armatimonas rosea</name>
    <dbReference type="NCBI Taxonomy" id="685828"/>
    <lineage>
        <taxon>Bacteria</taxon>
        <taxon>Bacillati</taxon>
        <taxon>Armatimonadota</taxon>
        <taxon>Armatimonadia</taxon>
        <taxon>Armatimonadales</taxon>
        <taxon>Armatimonadaceae</taxon>
        <taxon>Armatimonas</taxon>
    </lineage>
</organism>
<keyword evidence="1" id="KW-1133">Transmembrane helix</keyword>
<evidence type="ECO:0000313" key="2">
    <source>
        <dbReference type="EMBL" id="MBB6053808.1"/>
    </source>
</evidence>
<dbReference type="Proteomes" id="UP000520814">
    <property type="component" value="Unassembled WGS sequence"/>
</dbReference>
<keyword evidence="3" id="KW-1185">Reference proteome</keyword>
<name>A0A7W9W9G1_ARMRO</name>
<dbReference type="RefSeq" id="WP_184203895.1">
    <property type="nucleotide sequence ID" value="NZ_JACHGW010000008.1"/>
</dbReference>
<dbReference type="EMBL" id="JACHGW010000008">
    <property type="protein sequence ID" value="MBB6053808.1"/>
    <property type="molecule type" value="Genomic_DNA"/>
</dbReference>
<keyword evidence="1" id="KW-0812">Transmembrane</keyword>
<evidence type="ECO:0000256" key="1">
    <source>
        <dbReference type="SAM" id="Phobius"/>
    </source>
</evidence>
<accession>A0A7W9W9G1</accession>
<dbReference type="AlphaFoldDB" id="A0A7W9W9G1"/>
<feature type="transmembrane region" description="Helical" evidence="1">
    <location>
        <begin position="17"/>
        <end position="36"/>
    </location>
</feature>
<comment type="caution">
    <text evidence="2">The sequence shown here is derived from an EMBL/GenBank/DDBJ whole genome shotgun (WGS) entry which is preliminary data.</text>
</comment>
<keyword evidence="1" id="KW-0472">Membrane</keyword>
<reference evidence="2 3" key="1">
    <citation type="submission" date="2020-08" db="EMBL/GenBank/DDBJ databases">
        <title>Genomic Encyclopedia of Type Strains, Phase IV (KMG-IV): sequencing the most valuable type-strain genomes for metagenomic binning, comparative biology and taxonomic classification.</title>
        <authorList>
            <person name="Goeker M."/>
        </authorList>
    </citation>
    <scope>NUCLEOTIDE SEQUENCE [LARGE SCALE GENOMIC DNA]</scope>
    <source>
        <strain evidence="2 3">DSM 23562</strain>
    </source>
</reference>
<proteinExistence type="predicted"/>